<dbReference type="FunFam" id="2.40.50.140:FF:000004">
    <property type="entry name" value="Elongation factor P"/>
    <property type="match status" value="1"/>
</dbReference>
<dbReference type="SUPFAM" id="SSF50104">
    <property type="entry name" value="Translation proteins SH3-like domain"/>
    <property type="match status" value="1"/>
</dbReference>
<comment type="caution">
    <text evidence="12">The sequence shown here is derived from an EMBL/GenBank/DDBJ whole genome shotgun (WGS) entry which is preliminary data.</text>
</comment>
<dbReference type="CDD" id="cd05794">
    <property type="entry name" value="S1_EF-P_repeat_2"/>
    <property type="match status" value="1"/>
</dbReference>
<dbReference type="Pfam" id="PF08207">
    <property type="entry name" value="EFP_N"/>
    <property type="match status" value="1"/>
</dbReference>
<dbReference type="InterPro" id="IPR015365">
    <property type="entry name" value="Elong-fact-P_C"/>
</dbReference>
<name>A0A3S3R6Q8_9BACT</name>
<dbReference type="FunFam" id="2.30.30.30:FF:000003">
    <property type="entry name" value="Elongation factor P"/>
    <property type="match status" value="1"/>
</dbReference>
<dbReference type="PROSITE" id="PS01275">
    <property type="entry name" value="EFP"/>
    <property type="match status" value="1"/>
</dbReference>
<dbReference type="PIRSF" id="PIRSF005901">
    <property type="entry name" value="EF-P"/>
    <property type="match status" value="1"/>
</dbReference>
<dbReference type="Gene3D" id="2.30.30.30">
    <property type="match status" value="1"/>
</dbReference>
<protein>
    <recommendedName>
        <fullName evidence="7 8">Elongation factor P</fullName>
        <shortName evidence="7">EF-P</shortName>
    </recommendedName>
</protein>
<dbReference type="InterPro" id="IPR020599">
    <property type="entry name" value="Transl_elong_fac_P/YeiP"/>
</dbReference>
<evidence type="ECO:0000313" key="12">
    <source>
        <dbReference type="EMBL" id="RWX45653.1"/>
    </source>
</evidence>
<accession>A0A3S3R6Q8</accession>
<proteinExistence type="inferred from homology"/>
<keyword evidence="13" id="KW-1185">Reference proteome</keyword>
<dbReference type="SMART" id="SM01185">
    <property type="entry name" value="EFP"/>
    <property type="match status" value="1"/>
</dbReference>
<evidence type="ECO:0000256" key="9">
    <source>
        <dbReference type="RuleBase" id="RU004389"/>
    </source>
</evidence>
<evidence type="ECO:0000256" key="6">
    <source>
        <dbReference type="ARBA" id="ARBA00022917"/>
    </source>
</evidence>
<evidence type="ECO:0000313" key="13">
    <source>
        <dbReference type="Proteomes" id="UP000287853"/>
    </source>
</evidence>
<evidence type="ECO:0000256" key="1">
    <source>
        <dbReference type="ARBA" id="ARBA00004496"/>
    </source>
</evidence>
<dbReference type="FunFam" id="2.40.50.140:FF:000009">
    <property type="entry name" value="Elongation factor P"/>
    <property type="match status" value="1"/>
</dbReference>
<dbReference type="Pfam" id="PF09285">
    <property type="entry name" value="Elong-fact-P_C"/>
    <property type="match status" value="1"/>
</dbReference>
<feature type="domain" description="Elongation factor P C-terminal" evidence="10">
    <location>
        <begin position="130"/>
        <end position="185"/>
    </location>
</feature>
<keyword evidence="5 7" id="KW-0251">Elongation factor</keyword>
<evidence type="ECO:0000259" key="11">
    <source>
        <dbReference type="SMART" id="SM01185"/>
    </source>
</evidence>
<dbReference type="Pfam" id="PF01132">
    <property type="entry name" value="EFP"/>
    <property type="match status" value="1"/>
</dbReference>
<dbReference type="CDD" id="cd04470">
    <property type="entry name" value="S1_EF-P_repeat_1"/>
    <property type="match status" value="1"/>
</dbReference>
<dbReference type="SUPFAM" id="SSF50249">
    <property type="entry name" value="Nucleic acid-binding proteins"/>
    <property type="match status" value="2"/>
</dbReference>
<evidence type="ECO:0000256" key="7">
    <source>
        <dbReference type="HAMAP-Rule" id="MF_00141"/>
    </source>
</evidence>
<evidence type="ECO:0000256" key="8">
    <source>
        <dbReference type="NCBIfam" id="TIGR00038"/>
    </source>
</evidence>
<comment type="pathway">
    <text evidence="2 7">Protein biosynthesis; polypeptide chain elongation.</text>
</comment>
<sequence>MYTASDLRKGLKVQIDGDPYIIIDFEFSKPGKGQALYRTKMRSMISGNQFTQTYRSNDKFDKPDLEERTMQYLYSQDDEFHFMDTSSYEQIFLTREQLGDNINFLKDNMEVQVLFFGGDRPIDISLPIFVDLEVTRADPWVKGDTSGTDTKPVTVETGFQLQVPPFVNEGDKIQIDTRSGDYMTRTKD</sequence>
<dbReference type="Gene3D" id="2.40.50.140">
    <property type="entry name" value="Nucleic acid-binding proteins"/>
    <property type="match status" value="2"/>
</dbReference>
<comment type="function">
    <text evidence="7">Involved in peptide bond synthesis. Stimulates efficient translation and peptide-bond synthesis on native or reconstituted 70S ribosomes in vitro. Probably functions indirectly by altering the affinity of the ribosome for aminoacyl-tRNA, thus increasing their reactivity as acceptors for peptidyl transferase.</text>
</comment>
<dbReference type="InterPro" id="IPR013852">
    <property type="entry name" value="Transl_elong_P/YeiP_CS"/>
</dbReference>
<dbReference type="InterPro" id="IPR001059">
    <property type="entry name" value="Transl_elong_P/YeiP_cen"/>
</dbReference>
<dbReference type="InterPro" id="IPR011768">
    <property type="entry name" value="Transl_elongation_fac_P"/>
</dbReference>
<dbReference type="InterPro" id="IPR013185">
    <property type="entry name" value="Transl_elong_KOW-like"/>
</dbReference>
<evidence type="ECO:0000256" key="2">
    <source>
        <dbReference type="ARBA" id="ARBA00004815"/>
    </source>
</evidence>
<evidence type="ECO:0000256" key="4">
    <source>
        <dbReference type="ARBA" id="ARBA00022490"/>
    </source>
</evidence>
<dbReference type="GO" id="GO:0005829">
    <property type="term" value="C:cytosol"/>
    <property type="evidence" value="ECO:0007669"/>
    <property type="project" value="UniProtKB-ARBA"/>
</dbReference>
<dbReference type="InterPro" id="IPR012340">
    <property type="entry name" value="NA-bd_OB-fold"/>
</dbReference>
<evidence type="ECO:0000259" key="10">
    <source>
        <dbReference type="SMART" id="SM00841"/>
    </source>
</evidence>
<dbReference type="NCBIfam" id="TIGR00038">
    <property type="entry name" value="efp"/>
    <property type="match status" value="1"/>
</dbReference>
<dbReference type="NCBIfam" id="NF001810">
    <property type="entry name" value="PRK00529.1"/>
    <property type="match status" value="1"/>
</dbReference>
<comment type="similarity">
    <text evidence="3 7 9">Belongs to the elongation factor P family.</text>
</comment>
<organism evidence="12 13">
    <name type="scientific">Candidatus Electrothrix aarhusensis</name>
    <dbReference type="NCBI Taxonomy" id="1859131"/>
    <lineage>
        <taxon>Bacteria</taxon>
        <taxon>Pseudomonadati</taxon>
        <taxon>Thermodesulfobacteriota</taxon>
        <taxon>Desulfobulbia</taxon>
        <taxon>Desulfobulbales</taxon>
        <taxon>Desulfobulbaceae</taxon>
        <taxon>Candidatus Electrothrix</taxon>
    </lineage>
</organism>
<dbReference type="GO" id="GO:0003746">
    <property type="term" value="F:translation elongation factor activity"/>
    <property type="evidence" value="ECO:0007669"/>
    <property type="project" value="UniProtKB-UniRule"/>
</dbReference>
<reference evidence="12 13" key="1">
    <citation type="submission" date="2017-01" db="EMBL/GenBank/DDBJ databases">
        <title>The cable genome- insights into the physiology and evolution of filamentous bacteria capable of sulfide oxidation via long distance electron transfer.</title>
        <authorList>
            <person name="Schreiber L."/>
            <person name="Bjerg J.T."/>
            <person name="Boggild A."/>
            <person name="Van De Vossenberg J."/>
            <person name="Meysman F."/>
            <person name="Nielsen L.P."/>
            <person name="Schramm A."/>
            <person name="Kjeldsen K.U."/>
        </authorList>
    </citation>
    <scope>NUCLEOTIDE SEQUENCE [LARGE SCALE GENOMIC DNA]</scope>
    <source>
        <strain evidence="12">MCF</strain>
    </source>
</reference>
<dbReference type="SMART" id="SM00841">
    <property type="entry name" value="Elong-fact-P_C"/>
    <property type="match status" value="1"/>
</dbReference>
<feature type="domain" description="Translation elongation factor P/YeiP central" evidence="11">
    <location>
        <begin position="67"/>
        <end position="122"/>
    </location>
</feature>
<gene>
    <name evidence="7" type="primary">efp</name>
    <name evidence="12" type="ORF">H206_01460</name>
</gene>
<evidence type="ECO:0000256" key="5">
    <source>
        <dbReference type="ARBA" id="ARBA00022768"/>
    </source>
</evidence>
<dbReference type="GO" id="GO:0043043">
    <property type="term" value="P:peptide biosynthetic process"/>
    <property type="evidence" value="ECO:0007669"/>
    <property type="project" value="InterPro"/>
</dbReference>
<keyword evidence="6 7" id="KW-0648">Protein biosynthesis</keyword>
<dbReference type="HAMAP" id="MF_00141">
    <property type="entry name" value="EF_P"/>
    <property type="match status" value="1"/>
</dbReference>
<dbReference type="InterPro" id="IPR008991">
    <property type="entry name" value="Translation_prot_SH3-like_sf"/>
</dbReference>
<evidence type="ECO:0000256" key="3">
    <source>
        <dbReference type="ARBA" id="ARBA00009479"/>
    </source>
</evidence>
<dbReference type="PANTHER" id="PTHR30053:SF12">
    <property type="entry name" value="ELONGATION FACTOR P (EF-P) FAMILY PROTEIN"/>
    <property type="match status" value="1"/>
</dbReference>
<dbReference type="PANTHER" id="PTHR30053">
    <property type="entry name" value="ELONGATION FACTOR P"/>
    <property type="match status" value="1"/>
</dbReference>
<comment type="subcellular location">
    <subcellularLocation>
        <location evidence="1 7">Cytoplasm</location>
    </subcellularLocation>
</comment>
<dbReference type="AlphaFoldDB" id="A0A3S3R6Q8"/>
<keyword evidence="4 7" id="KW-0963">Cytoplasm</keyword>
<dbReference type="EMBL" id="MTKO01000074">
    <property type="protein sequence ID" value="RWX45653.1"/>
    <property type="molecule type" value="Genomic_DNA"/>
</dbReference>
<dbReference type="Proteomes" id="UP000287853">
    <property type="component" value="Unassembled WGS sequence"/>
</dbReference>
<dbReference type="InterPro" id="IPR014722">
    <property type="entry name" value="Rib_uL2_dom2"/>
</dbReference>
<dbReference type="UniPathway" id="UPA00345"/>